<dbReference type="EMBL" id="CP045929">
    <property type="protein sequence ID" value="QGK70175.1"/>
    <property type="molecule type" value="Genomic_DNA"/>
</dbReference>
<sequence length="300" mass="33224">MSASSSLGELPRGPLEHFEERIEAELENEIFSAADGATVIPVVAAAADERELFRVRMLLEHKPRRVAVRFRRASRQRARHLTGQLERIASVLRISTQDVHLVLDEGFVDHVDGRRVGELVDVALTVGEHHELASGSVLSGSTPPTRVNYETHVRERPEVHLWRAVNDGCDRELGYGDYGVVHPEPPPDTKGYGWPNPYLHYTIPDGTLSIARRILGRGRGGRPPIGAAEQHFLEVADELVHHPEFAGADFSWGDRYIHNCRSSPTPAVGTSSKWISMATSHHLAHLSRRRDAPSGPASAR</sequence>
<organism evidence="1 2">
    <name type="scientific">Allosaccharopolyspora coralli</name>
    <dbReference type="NCBI Taxonomy" id="2665642"/>
    <lineage>
        <taxon>Bacteria</taxon>
        <taxon>Bacillati</taxon>
        <taxon>Actinomycetota</taxon>
        <taxon>Actinomycetes</taxon>
        <taxon>Pseudonocardiales</taxon>
        <taxon>Pseudonocardiaceae</taxon>
        <taxon>Allosaccharopolyspora</taxon>
    </lineage>
</organism>
<dbReference type="RefSeq" id="WP_154076759.1">
    <property type="nucleotide sequence ID" value="NZ_CP045929.1"/>
</dbReference>
<evidence type="ECO:0000313" key="1">
    <source>
        <dbReference type="EMBL" id="QGK70175.1"/>
    </source>
</evidence>
<reference evidence="2" key="1">
    <citation type="submission" date="2019-11" db="EMBL/GenBank/DDBJ databases">
        <title>The complete genome sequence of Saccharopolyspora sp. E2A.</title>
        <authorList>
            <person name="Zhang G."/>
        </authorList>
    </citation>
    <scope>NUCLEOTIDE SEQUENCE [LARGE SCALE GENOMIC DNA]</scope>
    <source>
        <strain evidence="2">E2A</strain>
    </source>
</reference>
<accession>A0A5Q3QF72</accession>
<dbReference type="AlphaFoldDB" id="A0A5Q3QF72"/>
<proteinExistence type="predicted"/>
<protein>
    <submittedName>
        <fullName evidence="1">Uncharacterized protein</fullName>
    </submittedName>
</protein>
<dbReference type="Pfam" id="PF14350">
    <property type="entry name" value="Beta_protein"/>
    <property type="match status" value="1"/>
</dbReference>
<gene>
    <name evidence="1" type="ORF">GIY23_12135</name>
</gene>
<dbReference type="Proteomes" id="UP000371041">
    <property type="component" value="Chromosome"/>
</dbReference>
<dbReference type="InterPro" id="IPR025683">
    <property type="entry name" value="Protein_beta"/>
</dbReference>
<dbReference type="KEGG" id="sace:GIY23_12135"/>
<keyword evidence="2" id="KW-1185">Reference proteome</keyword>
<evidence type="ECO:0000313" key="2">
    <source>
        <dbReference type="Proteomes" id="UP000371041"/>
    </source>
</evidence>
<name>A0A5Q3QF72_9PSEU</name>